<organism evidence="8 9">
    <name type="scientific">Cohnella rhizosphaerae</name>
    <dbReference type="NCBI Taxonomy" id="1457232"/>
    <lineage>
        <taxon>Bacteria</taxon>
        <taxon>Bacillati</taxon>
        <taxon>Bacillota</taxon>
        <taxon>Bacilli</taxon>
        <taxon>Bacillales</taxon>
        <taxon>Paenibacillaceae</taxon>
        <taxon>Cohnella</taxon>
    </lineage>
</organism>
<keyword evidence="9" id="KW-1185">Reference proteome</keyword>
<dbReference type="SUPFAM" id="SSF53850">
    <property type="entry name" value="Periplasmic binding protein-like II"/>
    <property type="match status" value="1"/>
</dbReference>
<dbReference type="InterPro" id="IPR006059">
    <property type="entry name" value="SBP"/>
</dbReference>
<feature type="region of interest" description="Disordered" evidence="6">
    <location>
        <begin position="31"/>
        <end position="57"/>
    </location>
</feature>
<evidence type="ECO:0000256" key="3">
    <source>
        <dbReference type="ARBA" id="ARBA00023136"/>
    </source>
</evidence>
<evidence type="ECO:0000313" key="8">
    <source>
        <dbReference type="EMBL" id="MDG0811119.1"/>
    </source>
</evidence>
<sequence length="460" mass="50803">MTKPWNKRIALMPMMLLAMMIAAACGSNTTDDSNANASAGASPSAATAGAKPEEEGKKEAVTVSLLTSQAKYKEAYQKIAQKLKTDENITLDIQVVPDDQYYNLVKTKIATKEVPDILMNNAPSEYITIDAPKNMVDLSNEPWIARLANPNLLKGTDGKVYAMPVESSSFYAAAYYNKAVFKDLGLSEPKTYADFLNVLETIKTKGNGITPIFMSNKDSWTTQIFMTIGLPVLLGDKAQATWDQLLTNKIKWADIPEFKTVLEDYADLYKRGYVNKDHMTATFDNAKEALATGKAAMLYNGEWTVGDLLTKNHMNPDQIGAFVLPFGDKQIMGTGAFVQGFFIPKNAKNVDAAKRVLNLISQPSYMNLYFAENPGSPGFKDVDGGSVHPAVKALVDHYISTNQYIAQLNDPMAFASPIFPDLWQLYVDMTVDGTKTPDQVISAWDKKYADYMKQKEQPGF</sequence>
<dbReference type="AlphaFoldDB" id="A0A9X4L063"/>
<comment type="caution">
    <text evidence="8">The sequence shown here is derived from an EMBL/GenBank/DDBJ whole genome shotgun (WGS) entry which is preliminary data.</text>
</comment>
<protein>
    <submittedName>
        <fullName evidence="8">Extracellular solute-binding protein</fullName>
    </submittedName>
</protein>
<evidence type="ECO:0000256" key="1">
    <source>
        <dbReference type="ARBA" id="ARBA00022475"/>
    </source>
</evidence>
<feature type="chain" id="PRO_5040900044" evidence="7">
    <location>
        <begin position="25"/>
        <end position="460"/>
    </location>
</feature>
<proteinExistence type="predicted"/>
<evidence type="ECO:0000256" key="2">
    <source>
        <dbReference type="ARBA" id="ARBA00022729"/>
    </source>
</evidence>
<accession>A0A9X4L063</accession>
<keyword evidence="2 7" id="KW-0732">Signal</keyword>
<feature type="compositionally biased region" description="Low complexity" evidence="6">
    <location>
        <begin position="31"/>
        <end position="50"/>
    </location>
</feature>
<keyword evidence="3" id="KW-0472">Membrane</keyword>
<dbReference type="PANTHER" id="PTHR43649">
    <property type="entry name" value="ARABINOSE-BINDING PROTEIN-RELATED"/>
    <property type="match status" value="1"/>
</dbReference>
<name>A0A9X4L063_9BACL</name>
<dbReference type="InterPro" id="IPR050490">
    <property type="entry name" value="Bact_solute-bd_prot1"/>
</dbReference>
<evidence type="ECO:0000256" key="4">
    <source>
        <dbReference type="ARBA" id="ARBA00023139"/>
    </source>
</evidence>
<keyword evidence="5" id="KW-0449">Lipoprotein</keyword>
<dbReference type="Proteomes" id="UP001153404">
    <property type="component" value="Unassembled WGS sequence"/>
</dbReference>
<dbReference type="EMBL" id="JAPDIA010000007">
    <property type="protein sequence ID" value="MDG0811119.1"/>
    <property type="molecule type" value="Genomic_DNA"/>
</dbReference>
<dbReference type="RefSeq" id="WP_277533583.1">
    <property type="nucleotide sequence ID" value="NZ_JAPDIA010000007.1"/>
</dbReference>
<feature type="signal peptide" evidence="7">
    <location>
        <begin position="1"/>
        <end position="24"/>
    </location>
</feature>
<evidence type="ECO:0000256" key="7">
    <source>
        <dbReference type="SAM" id="SignalP"/>
    </source>
</evidence>
<reference evidence="8" key="1">
    <citation type="submission" date="2022-10" db="EMBL/GenBank/DDBJ databases">
        <title>Comparative genomic analysis of Cohnella hashimotonis sp. nov., isolated from the International Space Station.</title>
        <authorList>
            <person name="Simpson A."/>
            <person name="Venkateswaran K."/>
        </authorList>
    </citation>
    <scope>NUCLEOTIDE SEQUENCE</scope>
    <source>
        <strain evidence="8">DSM 28161</strain>
    </source>
</reference>
<dbReference type="Pfam" id="PF01547">
    <property type="entry name" value="SBP_bac_1"/>
    <property type="match status" value="1"/>
</dbReference>
<dbReference type="PANTHER" id="PTHR43649:SF33">
    <property type="entry name" value="POLYGALACTURONAN_RHAMNOGALACTURONAN-BINDING PROTEIN YTCQ"/>
    <property type="match status" value="1"/>
</dbReference>
<gene>
    <name evidence="8" type="ORF">OMP40_18435</name>
</gene>
<dbReference type="Gene3D" id="3.40.190.10">
    <property type="entry name" value="Periplasmic binding protein-like II"/>
    <property type="match status" value="2"/>
</dbReference>
<evidence type="ECO:0000256" key="6">
    <source>
        <dbReference type="SAM" id="MobiDB-lite"/>
    </source>
</evidence>
<keyword evidence="1" id="KW-1003">Cell membrane</keyword>
<evidence type="ECO:0000313" key="9">
    <source>
        <dbReference type="Proteomes" id="UP001153404"/>
    </source>
</evidence>
<keyword evidence="4" id="KW-0564">Palmitate</keyword>
<dbReference type="PROSITE" id="PS51257">
    <property type="entry name" value="PROKAR_LIPOPROTEIN"/>
    <property type="match status" value="1"/>
</dbReference>
<evidence type="ECO:0000256" key="5">
    <source>
        <dbReference type="ARBA" id="ARBA00023288"/>
    </source>
</evidence>